<organism evidence="1">
    <name type="scientific">Hellea balneolensis</name>
    <dbReference type="NCBI Taxonomy" id="287478"/>
    <lineage>
        <taxon>Bacteria</taxon>
        <taxon>Pseudomonadati</taxon>
        <taxon>Pseudomonadota</taxon>
        <taxon>Alphaproteobacteria</taxon>
        <taxon>Maricaulales</taxon>
        <taxon>Robiginitomaculaceae</taxon>
        <taxon>Hellea</taxon>
    </lineage>
</organism>
<gene>
    <name evidence="1" type="ORF">ENJ46_04600</name>
</gene>
<dbReference type="EMBL" id="DRMN01000303">
    <property type="protein sequence ID" value="HFB55185.1"/>
    <property type="molecule type" value="Genomic_DNA"/>
</dbReference>
<comment type="caution">
    <text evidence="1">The sequence shown here is derived from an EMBL/GenBank/DDBJ whole genome shotgun (WGS) entry which is preliminary data.</text>
</comment>
<dbReference type="InterPro" id="IPR021440">
    <property type="entry name" value="DUF3089"/>
</dbReference>
<sequence length="294" mass="32327">RLKRVALPNWAAPFAGAGSIAVPLYRAASLYSFLTVRGDAREARRLAYRDVLTAFDVFLAKTGGKGPIILVGVEQGGLHVLGLLQDRFHDPYIRERLAAAYVIDFAVPLDLFDGPLSDLTPCANTDTTRCIVTYGAFQPKEKSEIWRFTDRTMVWDQNGLLQQVKDRPLACVNPLLGGTSTDFAPKRLHKGAVAATGLEWGTTPAPMAAQTSAQCVDGILLIDKPKSRALRKPLGFGKRFKPDPFNLFYEDLSSDAKRRVDNLNARFQREGRLAPPFENSMEIIDSPIRGVPGG</sequence>
<reference evidence="1" key="1">
    <citation type="journal article" date="2020" name="mSystems">
        <title>Genome- and Community-Level Interaction Insights into Carbon Utilization and Element Cycling Functions of Hydrothermarchaeota in Hydrothermal Sediment.</title>
        <authorList>
            <person name="Zhou Z."/>
            <person name="Liu Y."/>
            <person name="Xu W."/>
            <person name="Pan J."/>
            <person name="Luo Z.H."/>
            <person name="Li M."/>
        </authorList>
    </citation>
    <scope>NUCLEOTIDE SEQUENCE [LARGE SCALE GENOMIC DNA]</scope>
    <source>
        <strain evidence="1">HyVt-489</strain>
    </source>
</reference>
<protein>
    <submittedName>
        <fullName evidence="1">DUF3089 domain-containing protein</fullName>
    </submittedName>
</protein>
<dbReference type="Pfam" id="PF11288">
    <property type="entry name" value="DUF3089"/>
    <property type="match status" value="1"/>
</dbReference>
<dbReference type="Proteomes" id="UP000886042">
    <property type="component" value="Unassembled WGS sequence"/>
</dbReference>
<evidence type="ECO:0000313" key="1">
    <source>
        <dbReference type="EMBL" id="HFB55185.1"/>
    </source>
</evidence>
<name>A0A7C3CCJ8_9PROT</name>
<feature type="non-terminal residue" evidence="1">
    <location>
        <position position="1"/>
    </location>
</feature>
<proteinExistence type="predicted"/>
<dbReference type="AlphaFoldDB" id="A0A7C3CCJ8"/>
<accession>A0A7C3CCJ8</accession>